<dbReference type="InterPro" id="IPR019257">
    <property type="entry name" value="MeTrfase_dom"/>
</dbReference>
<accession>A0A0P7BL24</accession>
<reference evidence="5 6" key="1">
    <citation type="submission" date="2015-09" db="EMBL/GenBank/DDBJ databases">
        <title>Draft genome of a European isolate of the apple canker pathogen Neonectria ditissima.</title>
        <authorList>
            <person name="Gomez-Cortecero A."/>
            <person name="Harrison R.J."/>
            <person name="Armitage A.D."/>
        </authorList>
    </citation>
    <scope>NUCLEOTIDE SEQUENCE [LARGE SCALE GENOMIC DNA]</scope>
    <source>
        <strain evidence="5 6">R09/05</strain>
    </source>
</reference>
<dbReference type="STRING" id="78410.A0A0P7BL24"/>
<dbReference type="Proteomes" id="UP000050424">
    <property type="component" value="Unassembled WGS sequence"/>
</dbReference>
<dbReference type="AlphaFoldDB" id="A0A0P7BL24"/>
<evidence type="ECO:0000313" key="6">
    <source>
        <dbReference type="Proteomes" id="UP000050424"/>
    </source>
</evidence>
<dbReference type="Pfam" id="PF10017">
    <property type="entry name" value="Methyltransf_33"/>
    <property type="match status" value="1"/>
</dbReference>
<evidence type="ECO:0000256" key="1">
    <source>
        <dbReference type="ARBA" id="ARBA00022603"/>
    </source>
</evidence>
<evidence type="ECO:0000256" key="3">
    <source>
        <dbReference type="ARBA" id="ARBA00022691"/>
    </source>
</evidence>
<dbReference type="PANTHER" id="PTHR43397:SF1">
    <property type="entry name" value="ERGOTHIONEINE BIOSYNTHESIS PROTEIN 1"/>
    <property type="match status" value="1"/>
</dbReference>
<gene>
    <name evidence="5" type="ORF">AK830_g5489</name>
</gene>
<dbReference type="InterPro" id="IPR051128">
    <property type="entry name" value="EgtD_Methyltrsf_superfamily"/>
</dbReference>
<keyword evidence="3" id="KW-0949">S-adenosyl-L-methionine</keyword>
<keyword evidence="6" id="KW-1185">Reference proteome</keyword>
<organism evidence="5 6">
    <name type="scientific">Neonectria ditissima</name>
    <dbReference type="NCBI Taxonomy" id="78410"/>
    <lineage>
        <taxon>Eukaryota</taxon>
        <taxon>Fungi</taxon>
        <taxon>Dikarya</taxon>
        <taxon>Ascomycota</taxon>
        <taxon>Pezizomycotina</taxon>
        <taxon>Sordariomycetes</taxon>
        <taxon>Hypocreomycetidae</taxon>
        <taxon>Hypocreales</taxon>
        <taxon>Nectriaceae</taxon>
        <taxon>Neonectria</taxon>
    </lineage>
</organism>
<proteinExistence type="predicted"/>
<dbReference type="GO" id="GO:0032259">
    <property type="term" value="P:methylation"/>
    <property type="evidence" value="ECO:0007669"/>
    <property type="project" value="UniProtKB-KW"/>
</dbReference>
<feature type="domain" description="Histidine-specific methyltransferase SAM-dependent" evidence="4">
    <location>
        <begin position="59"/>
        <end position="295"/>
    </location>
</feature>
<dbReference type="GO" id="GO:0008168">
    <property type="term" value="F:methyltransferase activity"/>
    <property type="evidence" value="ECO:0007669"/>
    <property type="project" value="UniProtKB-KW"/>
</dbReference>
<dbReference type="PANTHER" id="PTHR43397">
    <property type="entry name" value="ERGOTHIONEINE BIOSYNTHESIS PROTEIN 1"/>
    <property type="match status" value="1"/>
</dbReference>
<comment type="caution">
    <text evidence="5">The sequence shown here is derived from an EMBL/GenBank/DDBJ whole genome shotgun (WGS) entry which is preliminary data.</text>
</comment>
<name>A0A0P7BL24_9HYPO</name>
<evidence type="ECO:0000256" key="2">
    <source>
        <dbReference type="ARBA" id="ARBA00022679"/>
    </source>
</evidence>
<dbReference type="Gene3D" id="3.40.50.150">
    <property type="entry name" value="Vaccinia Virus protein VP39"/>
    <property type="match status" value="1"/>
</dbReference>
<dbReference type="EMBL" id="LKCW01000071">
    <property type="protein sequence ID" value="KPM41067.1"/>
    <property type="molecule type" value="Genomic_DNA"/>
</dbReference>
<keyword evidence="1" id="KW-0489">Methyltransferase</keyword>
<dbReference type="InterPro" id="IPR029063">
    <property type="entry name" value="SAM-dependent_MTases_sf"/>
</dbReference>
<evidence type="ECO:0000259" key="4">
    <source>
        <dbReference type="Pfam" id="PF10017"/>
    </source>
</evidence>
<keyword evidence="2" id="KW-0808">Transferase</keyword>
<protein>
    <recommendedName>
        <fullName evidence="4">Histidine-specific methyltransferase SAM-dependent domain-containing protein</fullName>
    </recommendedName>
</protein>
<evidence type="ECO:0000313" key="5">
    <source>
        <dbReference type="EMBL" id="KPM41067.1"/>
    </source>
</evidence>
<sequence length="318" mass="36014">MPICSKLPSPRGGVKDIGGGELEILMRTDLKCSLETGKYLPKELFYVDSPWPGSDVSDQTRGETEILQSLATKIVNQVKNWPNFLIVDLGSGKSPKTRILLDKLESQKCQCRYWAVEINKKSLESNVQHLNELYSFVECSGLYGTFDQAIEMAKTISGKKIIMSLGSTAANFPHGQAVENLQSYCEVGDLLVLGQQGPDGTVSHHEAYHTEQFEEFIWGGLQTANRILGTTMFNPEDWKTRCNIESGPWKHEFIFIHRDKKFPAFASYKYKESEFSDIIKLAGALPPKIYRHDETGMRIYLVDSEKRLKNNTHELRGR</sequence>
<dbReference type="OrthoDB" id="5091886at2759"/>